<dbReference type="SUPFAM" id="SSF55729">
    <property type="entry name" value="Acyl-CoA N-acyltransferases (Nat)"/>
    <property type="match status" value="1"/>
</dbReference>
<protein>
    <submittedName>
        <fullName evidence="2">GNAT family N-acetyltransferase</fullName>
    </submittedName>
</protein>
<dbReference type="InterPro" id="IPR000182">
    <property type="entry name" value="GNAT_dom"/>
</dbReference>
<dbReference type="Pfam" id="PF00583">
    <property type="entry name" value="Acetyltransf_1"/>
    <property type="match status" value="1"/>
</dbReference>
<dbReference type="Gene3D" id="3.40.630.30">
    <property type="match status" value="1"/>
</dbReference>
<keyword evidence="3" id="KW-1185">Reference proteome</keyword>
<feature type="domain" description="N-acetyltransferase" evidence="1">
    <location>
        <begin position="9"/>
        <end position="153"/>
    </location>
</feature>
<evidence type="ECO:0000259" key="1">
    <source>
        <dbReference type="PROSITE" id="PS51186"/>
    </source>
</evidence>
<sequence>MLLKEINKQLINNFTETSFMNAFQTYFAEFEIVVDDWEKFFQEMNEEKGNQAFVLTEKENTIAFILFRIEELSNWFFHEEVYFIRELWVSPRFRKQNIASNLLNQVENLAKIKKIHKLILTTDSDAELYLKNDFRMDDSYRAKNKDQVFVKNI</sequence>
<dbReference type="EMBL" id="SDGV01000011">
    <property type="protein sequence ID" value="THB61561.1"/>
    <property type="molecule type" value="Genomic_DNA"/>
</dbReference>
<name>A0A4S3B3C3_9ENTE</name>
<gene>
    <name evidence="2" type="ORF">ESZ54_04900</name>
</gene>
<dbReference type="OrthoDB" id="2738968at2"/>
<evidence type="ECO:0000313" key="3">
    <source>
        <dbReference type="Proteomes" id="UP000310506"/>
    </source>
</evidence>
<dbReference type="CDD" id="cd04301">
    <property type="entry name" value="NAT_SF"/>
    <property type="match status" value="1"/>
</dbReference>
<dbReference type="AlphaFoldDB" id="A0A4S3B3C3"/>
<proteinExistence type="predicted"/>
<comment type="caution">
    <text evidence="2">The sequence shown here is derived from an EMBL/GenBank/DDBJ whole genome shotgun (WGS) entry which is preliminary data.</text>
</comment>
<dbReference type="PROSITE" id="PS51186">
    <property type="entry name" value="GNAT"/>
    <property type="match status" value="1"/>
</dbReference>
<dbReference type="Proteomes" id="UP000310506">
    <property type="component" value="Unassembled WGS sequence"/>
</dbReference>
<reference evidence="2 3" key="1">
    <citation type="submission" date="2019-01" db="EMBL/GenBank/DDBJ databases">
        <title>Vagococcus silagei sp. nov. isolated from brewer's grain.</title>
        <authorList>
            <person name="Guu J.-R."/>
        </authorList>
    </citation>
    <scope>NUCLEOTIDE SEQUENCE [LARGE SCALE GENOMIC DNA]</scope>
    <source>
        <strain evidence="2 3">2B-2</strain>
    </source>
</reference>
<dbReference type="GO" id="GO:0016747">
    <property type="term" value="F:acyltransferase activity, transferring groups other than amino-acyl groups"/>
    <property type="evidence" value="ECO:0007669"/>
    <property type="project" value="InterPro"/>
</dbReference>
<evidence type="ECO:0000313" key="2">
    <source>
        <dbReference type="EMBL" id="THB61561.1"/>
    </source>
</evidence>
<accession>A0A4S3B3C3</accession>
<organism evidence="2 3">
    <name type="scientific">Vagococcus silagei</name>
    <dbReference type="NCBI Taxonomy" id="2508885"/>
    <lineage>
        <taxon>Bacteria</taxon>
        <taxon>Bacillati</taxon>
        <taxon>Bacillota</taxon>
        <taxon>Bacilli</taxon>
        <taxon>Lactobacillales</taxon>
        <taxon>Enterococcaceae</taxon>
        <taxon>Vagococcus</taxon>
    </lineage>
</organism>
<dbReference type="InterPro" id="IPR016181">
    <property type="entry name" value="Acyl_CoA_acyltransferase"/>
</dbReference>
<keyword evidence="2" id="KW-0808">Transferase</keyword>